<name>A0AAU8MND7_9GAMM</name>
<accession>A0AAU8MND7</accession>
<keyword evidence="1" id="KW-0732">Signal</keyword>
<dbReference type="EMBL" id="CP159925">
    <property type="protein sequence ID" value="XCO74659.1"/>
    <property type="molecule type" value="Genomic_DNA"/>
</dbReference>
<protein>
    <submittedName>
        <fullName evidence="2">Uncharacterized protein</fullName>
    </submittedName>
</protein>
<feature type="chain" id="PRO_5043325125" evidence="1">
    <location>
        <begin position="24"/>
        <end position="237"/>
    </location>
</feature>
<dbReference type="AlphaFoldDB" id="A0AAU8MND7"/>
<sequence>MGLSAGAILGVVLAACTASTAIAAPAAPQPVPAPLGSVAEVDGVAAAEWTARWWRWVYAFPAGREPYRDRSGAQCAQGQDADGPVWFLAGTDGRFDAKRRCRVPAGRHLLVPAINMYFHAPLRGENAMSCARVKAEAALNNQALVSAVVLLDGRPLARPVRLVSRCFDTFAASRDSLRERGGRVRAAADGYWLLLPPLAPGRHRLVVGANYGNDADPDFGRMIQNFEYELEIGEPAI</sequence>
<evidence type="ECO:0000256" key="1">
    <source>
        <dbReference type="SAM" id="SignalP"/>
    </source>
</evidence>
<proteinExistence type="predicted"/>
<evidence type="ECO:0000313" key="2">
    <source>
        <dbReference type="EMBL" id="XCO74659.1"/>
    </source>
</evidence>
<feature type="signal peptide" evidence="1">
    <location>
        <begin position="1"/>
        <end position="23"/>
    </location>
</feature>
<reference evidence="2" key="1">
    <citation type="submission" date="2024-06" db="EMBL/GenBank/DDBJ databases">
        <authorList>
            <person name="Li S."/>
        </authorList>
    </citation>
    <scope>NUCLEOTIDE SEQUENCE</scope>
    <source>
        <strain evidence="2">SR10</strain>
    </source>
</reference>
<organism evidence="2">
    <name type="scientific">Lysobacter firmicutimachus</name>
    <dbReference type="NCBI Taxonomy" id="1792846"/>
    <lineage>
        <taxon>Bacteria</taxon>
        <taxon>Pseudomonadati</taxon>
        <taxon>Pseudomonadota</taxon>
        <taxon>Gammaproteobacteria</taxon>
        <taxon>Lysobacterales</taxon>
        <taxon>Lysobacteraceae</taxon>
        <taxon>Lysobacter</taxon>
    </lineage>
</organism>
<gene>
    <name evidence="2" type="ORF">ABU614_20165</name>
</gene>
<dbReference type="RefSeq" id="WP_363797528.1">
    <property type="nucleotide sequence ID" value="NZ_CP159925.1"/>
</dbReference>